<organism evidence="2">
    <name type="scientific">uncultured Microcoleus sp</name>
    <dbReference type="NCBI Taxonomy" id="259945"/>
    <lineage>
        <taxon>Bacteria</taxon>
        <taxon>Bacillati</taxon>
        <taxon>Cyanobacteriota</taxon>
        <taxon>Cyanophyceae</taxon>
        <taxon>Oscillatoriophycideae</taxon>
        <taxon>Oscillatoriales</taxon>
        <taxon>Microcoleaceae</taxon>
        <taxon>Microcoleus</taxon>
        <taxon>environmental samples</taxon>
    </lineage>
</organism>
<protein>
    <recommendedName>
        <fullName evidence="1">Transposase IS701-like DDE domain-containing protein</fullName>
    </recommendedName>
</protein>
<dbReference type="SUPFAM" id="SSF53098">
    <property type="entry name" value="Ribonuclease H-like"/>
    <property type="match status" value="1"/>
</dbReference>
<accession>A0A6J4LXI8</accession>
<gene>
    <name evidence="2" type="ORF">AVDCRST_MAG84-2442</name>
</gene>
<dbReference type="NCBIfam" id="NF041680">
    <property type="entry name" value="transp_NF041680"/>
    <property type="match status" value="1"/>
</dbReference>
<evidence type="ECO:0000259" key="1">
    <source>
        <dbReference type="Pfam" id="PF13546"/>
    </source>
</evidence>
<dbReference type="Pfam" id="PF13546">
    <property type="entry name" value="DDE_5"/>
    <property type="match status" value="1"/>
</dbReference>
<sequence length="435" mass="50225">MNSERLKDFRQAAYELLVLAKDATFELMDAVMTTRNASCLAEFSLNPLFKRQWPSIYEALQDCRPDRKKLMLLYLKQLQKEAPPTEHILVAIDHTAWGRRDAKTLKDRTHEYQRGSIVGQGYSTIAWIPEVQGSWALPLLHERISSGSSPILQAASQLKLVCEQSVNPVLAVLDREYGNASWVLALTQASILADCLMRVRKNACLWSAPPAYSGRGRPRKHGQKMRLNDPTTWLEADTAIEIDEHPDLGKVRVRQWIDWHFYRAPGQKVNLILVERMKPMSNGQPFPPLWLAWVGERTLPLETVWFKYLRRFGVDHWYRFAKQRLHWTLPNLRTPEQCERWSDLMPLMSWQLWLARDLVVENILPWQSANINVTPGRVAQSMLSLLVDIGTPTKIPKHRGKSPGWEKGKVRTKAPCYPTVKKRVSRRKKSSRLAI</sequence>
<dbReference type="InterPro" id="IPR012337">
    <property type="entry name" value="RNaseH-like_sf"/>
</dbReference>
<feature type="domain" description="Transposase IS701-like DDE" evidence="1">
    <location>
        <begin position="21"/>
        <end position="243"/>
    </location>
</feature>
<proteinExistence type="predicted"/>
<evidence type="ECO:0000313" key="2">
    <source>
        <dbReference type="EMBL" id="CAA9342569.1"/>
    </source>
</evidence>
<reference evidence="2" key="1">
    <citation type="submission" date="2020-02" db="EMBL/GenBank/DDBJ databases">
        <authorList>
            <person name="Meier V. D."/>
        </authorList>
    </citation>
    <scope>NUCLEOTIDE SEQUENCE</scope>
    <source>
        <strain evidence="2">AVDCRST_MAG84</strain>
    </source>
</reference>
<name>A0A6J4LXI8_9CYAN</name>
<dbReference type="EMBL" id="CADCTZ010000431">
    <property type="protein sequence ID" value="CAA9342569.1"/>
    <property type="molecule type" value="Genomic_DNA"/>
</dbReference>
<dbReference type="AlphaFoldDB" id="A0A6J4LXI8"/>
<dbReference type="InterPro" id="IPR038721">
    <property type="entry name" value="IS701-like_DDE_dom"/>
</dbReference>